<feature type="transmembrane region" description="Helical" evidence="2">
    <location>
        <begin position="67"/>
        <end position="91"/>
    </location>
</feature>
<dbReference type="HOGENOM" id="CLU_027217_1_0_1"/>
<feature type="transmembrane region" description="Helical" evidence="2">
    <location>
        <begin position="111"/>
        <end position="134"/>
    </location>
</feature>
<accession>A0A067SGB9</accession>
<keyword evidence="4" id="KW-1185">Reference proteome</keyword>
<dbReference type="AlphaFoldDB" id="A0A067SGB9"/>
<evidence type="ECO:0000256" key="2">
    <source>
        <dbReference type="SAM" id="Phobius"/>
    </source>
</evidence>
<feature type="region of interest" description="Disordered" evidence="1">
    <location>
        <begin position="1"/>
        <end position="24"/>
    </location>
</feature>
<feature type="compositionally biased region" description="Polar residues" evidence="1">
    <location>
        <begin position="13"/>
        <end position="24"/>
    </location>
</feature>
<dbReference type="EMBL" id="KL142399">
    <property type="protein sequence ID" value="KDR69960.1"/>
    <property type="molecule type" value="Genomic_DNA"/>
</dbReference>
<dbReference type="STRING" id="685588.A0A067SGB9"/>
<sequence length="678" mass="72739">MAYSPMRPGIESDPNSYQTGTSQPPAFKELDSLDDLPLSKVLPKPKAIKNLQKKVNWNFTNRWFNPYYAIPIAVIIGQTLLLIFSWTFFALTLTEPVPLSYSAATYVQKNYQTVTLIVTLIATLLAVCSVTLYAGAIRYALARSLARPDSTTSLYVIFASIHLSKATPIKNFIRPSWTILSILCALAVSIQTAGYTTLLLPKQIVLPTIMVGSELDLTSPGFQSLMVANAEKVTPVYFTHVLSLSESSGSNAVSTHFSLPSVLNFNHFSYANATMGLLPLALEDVTSKLLSATGNTIPPSVKTKNKKGQIVQPKKAPAALPVQFTITQQGFTANVSCETRVLNATTSPSVVLNSVTDAIFNQNMTLAQIAVMCPGDTVADTFFSDPVITSVNVDAVYGASCPFVNPEGRHQWNLVLTGSGMYKQLGTVICSIFPQVTTVTVDYSVNSKLSGSTSPNFLNSTYPVISAVDAPWLGDFAVDLFLRGLYVGQGIVGNSMGDSILAFWESLSNSTETANEVLAEYVRGVIELSGTLLRTAYTQDDNGLFANGGSTSPDDMRVATNGTHFVTTIGWHQDPATSAGILVAPTFVSLLAILIVIVTLIKTRNHPEPRESHYFDPGDILHIISASTAGGEAKKLPPLDEISVKNSDKMLISLAPVGEAGSKPGFILVGQEGKVASV</sequence>
<proteinExistence type="predicted"/>
<dbReference type="Proteomes" id="UP000027222">
    <property type="component" value="Unassembled WGS sequence"/>
</dbReference>
<evidence type="ECO:0000313" key="4">
    <source>
        <dbReference type="Proteomes" id="UP000027222"/>
    </source>
</evidence>
<reference evidence="4" key="1">
    <citation type="journal article" date="2014" name="Proc. Natl. Acad. Sci. U.S.A.">
        <title>Extensive sampling of basidiomycete genomes demonstrates inadequacy of the white-rot/brown-rot paradigm for wood decay fungi.</title>
        <authorList>
            <person name="Riley R."/>
            <person name="Salamov A.A."/>
            <person name="Brown D.W."/>
            <person name="Nagy L.G."/>
            <person name="Floudas D."/>
            <person name="Held B.W."/>
            <person name="Levasseur A."/>
            <person name="Lombard V."/>
            <person name="Morin E."/>
            <person name="Otillar R."/>
            <person name="Lindquist E.A."/>
            <person name="Sun H."/>
            <person name="LaButti K.M."/>
            <person name="Schmutz J."/>
            <person name="Jabbour D."/>
            <person name="Luo H."/>
            <person name="Baker S.E."/>
            <person name="Pisabarro A.G."/>
            <person name="Walton J.D."/>
            <person name="Blanchette R.A."/>
            <person name="Henrissat B."/>
            <person name="Martin F."/>
            <person name="Cullen D."/>
            <person name="Hibbett D.S."/>
            <person name="Grigoriev I.V."/>
        </authorList>
    </citation>
    <scope>NUCLEOTIDE SEQUENCE [LARGE SCALE GENOMIC DNA]</scope>
    <source>
        <strain evidence="4">CBS 339.88</strain>
    </source>
</reference>
<feature type="transmembrane region" description="Helical" evidence="2">
    <location>
        <begin position="579"/>
        <end position="601"/>
    </location>
</feature>
<keyword evidence="2" id="KW-1133">Transmembrane helix</keyword>
<keyword evidence="2" id="KW-0472">Membrane</keyword>
<evidence type="ECO:0000313" key="3">
    <source>
        <dbReference type="EMBL" id="KDR69960.1"/>
    </source>
</evidence>
<name>A0A067SGB9_GALM3</name>
<evidence type="ECO:0000256" key="1">
    <source>
        <dbReference type="SAM" id="MobiDB-lite"/>
    </source>
</evidence>
<keyword evidence="2" id="KW-0812">Transmembrane</keyword>
<dbReference type="OrthoDB" id="3351168at2759"/>
<protein>
    <submittedName>
        <fullName evidence="3">Uncharacterized protein</fullName>
    </submittedName>
</protein>
<feature type="transmembrane region" description="Helical" evidence="2">
    <location>
        <begin position="177"/>
        <end position="200"/>
    </location>
</feature>
<gene>
    <name evidence="3" type="ORF">GALMADRAFT_128086</name>
</gene>
<organism evidence="3 4">
    <name type="scientific">Galerina marginata (strain CBS 339.88)</name>
    <dbReference type="NCBI Taxonomy" id="685588"/>
    <lineage>
        <taxon>Eukaryota</taxon>
        <taxon>Fungi</taxon>
        <taxon>Dikarya</taxon>
        <taxon>Basidiomycota</taxon>
        <taxon>Agaricomycotina</taxon>
        <taxon>Agaricomycetes</taxon>
        <taxon>Agaricomycetidae</taxon>
        <taxon>Agaricales</taxon>
        <taxon>Agaricineae</taxon>
        <taxon>Strophariaceae</taxon>
        <taxon>Galerina</taxon>
    </lineage>
</organism>